<proteinExistence type="predicted"/>
<dbReference type="RefSeq" id="WP_068331942.1">
    <property type="nucleotide sequence ID" value="NZ_LQBP01000001.1"/>
</dbReference>
<reference evidence="3" key="1">
    <citation type="submission" date="2015-12" db="EMBL/GenBank/DDBJ databases">
        <authorList>
            <person name="Zhang G."/>
            <person name="Stingl U."/>
        </authorList>
    </citation>
    <scope>NUCLEOTIDE SEQUENCE [LARGE SCALE GENOMIC DNA]</scope>
    <source>
        <strain evidence="3">ZGT108</strain>
    </source>
</reference>
<accession>A0A0X3U214</accession>
<evidence type="ECO:0000313" key="2">
    <source>
        <dbReference type="EMBL" id="KUJ82125.1"/>
    </source>
</evidence>
<evidence type="ECO:0000313" key="3">
    <source>
        <dbReference type="Proteomes" id="UP000053690"/>
    </source>
</evidence>
<gene>
    <name evidence="2" type="ORF">AVO44_02300</name>
</gene>
<dbReference type="EMBL" id="LQBP01000001">
    <property type="protein sequence ID" value="KUJ82125.1"/>
    <property type="molecule type" value="Genomic_DNA"/>
</dbReference>
<evidence type="ECO:0000259" key="1">
    <source>
        <dbReference type="Pfam" id="PF24891"/>
    </source>
</evidence>
<sequence length="96" mass="10900">MRPVLHGDVSAAARALLAAPLEDRESLCARMFREAQLAYKHVSQTGQLHPEFGNGSLMAVARNRRLADEPCFDDIQFCRCFELVLRHLRLFLATCR</sequence>
<protein>
    <recommendedName>
        <fullName evidence="1">DUF7742 domain-containing protein</fullName>
    </recommendedName>
</protein>
<name>A0A0X3U214_9RHOB</name>
<feature type="domain" description="DUF7742" evidence="1">
    <location>
        <begin position="2"/>
        <end position="88"/>
    </location>
</feature>
<organism evidence="2 3">
    <name type="scientific">Ruegeria profundi</name>
    <dbReference type="NCBI Taxonomy" id="1685378"/>
    <lineage>
        <taxon>Bacteria</taxon>
        <taxon>Pseudomonadati</taxon>
        <taxon>Pseudomonadota</taxon>
        <taxon>Alphaproteobacteria</taxon>
        <taxon>Rhodobacterales</taxon>
        <taxon>Roseobacteraceae</taxon>
        <taxon>Ruegeria</taxon>
    </lineage>
</organism>
<keyword evidence="3" id="KW-1185">Reference proteome</keyword>
<dbReference type="Pfam" id="PF24891">
    <property type="entry name" value="DUF7742"/>
    <property type="match status" value="1"/>
</dbReference>
<dbReference type="STRING" id="1685378.AVO44_02300"/>
<comment type="caution">
    <text evidence="2">The sequence shown here is derived from an EMBL/GenBank/DDBJ whole genome shotgun (WGS) entry which is preliminary data.</text>
</comment>
<dbReference type="AlphaFoldDB" id="A0A0X3U214"/>
<dbReference type="OrthoDB" id="7863415at2"/>
<dbReference type="Proteomes" id="UP000053690">
    <property type="component" value="Unassembled WGS sequence"/>
</dbReference>
<dbReference type="InterPro" id="IPR056644">
    <property type="entry name" value="DUF7742"/>
</dbReference>